<evidence type="ECO:0000256" key="1">
    <source>
        <dbReference type="ARBA" id="ARBA00010211"/>
    </source>
</evidence>
<dbReference type="InterPro" id="IPR051121">
    <property type="entry name" value="FAH"/>
</dbReference>
<dbReference type="InterPro" id="IPR036663">
    <property type="entry name" value="Fumarylacetoacetase_C_sf"/>
</dbReference>
<evidence type="ECO:0000313" key="5">
    <source>
        <dbReference type="Proteomes" id="UP001500984"/>
    </source>
</evidence>
<keyword evidence="2" id="KW-0479">Metal-binding</keyword>
<dbReference type="Gene3D" id="3.90.850.10">
    <property type="entry name" value="Fumarylacetoacetase-like, C-terminal domain"/>
    <property type="match status" value="1"/>
</dbReference>
<protein>
    <submittedName>
        <fullName evidence="4">Fumarylacetoacetate hydrolase family protein</fullName>
    </submittedName>
</protein>
<dbReference type="RefSeq" id="WP_291791709.1">
    <property type="nucleotide sequence ID" value="NZ_BAAAPZ010000004.1"/>
</dbReference>
<dbReference type="PANTHER" id="PTHR42796">
    <property type="entry name" value="FUMARYLACETOACETATE HYDROLASE DOMAIN-CONTAINING PROTEIN 2A-RELATED"/>
    <property type="match status" value="1"/>
</dbReference>
<accession>A0ABP5I534</accession>
<organism evidence="4 5">
    <name type="scientific">Brevibacterium salitolerans</name>
    <dbReference type="NCBI Taxonomy" id="1403566"/>
    <lineage>
        <taxon>Bacteria</taxon>
        <taxon>Bacillati</taxon>
        <taxon>Actinomycetota</taxon>
        <taxon>Actinomycetes</taxon>
        <taxon>Micrococcales</taxon>
        <taxon>Brevibacteriaceae</taxon>
        <taxon>Brevibacterium</taxon>
    </lineage>
</organism>
<gene>
    <name evidence="4" type="ORF">GCM10009823_13020</name>
</gene>
<keyword evidence="5" id="KW-1185">Reference proteome</keyword>
<dbReference type="EMBL" id="BAAAPZ010000004">
    <property type="protein sequence ID" value="GAA2094170.1"/>
    <property type="molecule type" value="Genomic_DNA"/>
</dbReference>
<dbReference type="Pfam" id="PF01557">
    <property type="entry name" value="FAA_hydrolase"/>
    <property type="match status" value="1"/>
</dbReference>
<feature type="domain" description="Fumarylacetoacetase-like C-terminal" evidence="3">
    <location>
        <begin position="75"/>
        <end position="279"/>
    </location>
</feature>
<sequence length="282" mass="30187">MKLWTSGPKGSETPVVTVDGKDFDASAVTGEFGPAFFAAGGLDTLQEKAAAGELPEFTAESGARLGAPLGRPQALICIGQNYAAHAAESGSQPPERPIIFFKHPNTIAGPDDTAFIPRGSDKTDWEVELGLVIGRQASYLSSREEAAEAIAGYVIANDLSERTFQIEHSGGQWSKGKVAPGFSPLGPYFVTADEFDPHNANLRSWVNGEPRQDSNTADMIFSVEDIVLDLSQYMQLEPGDIILTGTPEGVALSGRFPYLKAGDVVEIEIEGLGRQRQEFVQA</sequence>
<dbReference type="Proteomes" id="UP001500984">
    <property type="component" value="Unassembled WGS sequence"/>
</dbReference>
<keyword evidence="4" id="KW-0378">Hydrolase</keyword>
<comment type="caution">
    <text evidence="4">The sequence shown here is derived from an EMBL/GenBank/DDBJ whole genome shotgun (WGS) entry which is preliminary data.</text>
</comment>
<dbReference type="GO" id="GO:0016787">
    <property type="term" value="F:hydrolase activity"/>
    <property type="evidence" value="ECO:0007669"/>
    <property type="project" value="UniProtKB-KW"/>
</dbReference>
<name>A0ABP5I534_9MICO</name>
<evidence type="ECO:0000259" key="3">
    <source>
        <dbReference type="Pfam" id="PF01557"/>
    </source>
</evidence>
<proteinExistence type="inferred from homology"/>
<evidence type="ECO:0000313" key="4">
    <source>
        <dbReference type="EMBL" id="GAA2094170.1"/>
    </source>
</evidence>
<comment type="similarity">
    <text evidence="1">Belongs to the FAH family.</text>
</comment>
<dbReference type="InterPro" id="IPR011234">
    <property type="entry name" value="Fumarylacetoacetase-like_C"/>
</dbReference>
<dbReference type="SUPFAM" id="SSF56529">
    <property type="entry name" value="FAH"/>
    <property type="match status" value="1"/>
</dbReference>
<dbReference type="PANTHER" id="PTHR42796:SF4">
    <property type="entry name" value="FUMARYLACETOACETATE HYDROLASE DOMAIN-CONTAINING PROTEIN 2A"/>
    <property type="match status" value="1"/>
</dbReference>
<reference evidence="5" key="1">
    <citation type="journal article" date="2019" name="Int. J. Syst. Evol. Microbiol.">
        <title>The Global Catalogue of Microorganisms (GCM) 10K type strain sequencing project: providing services to taxonomists for standard genome sequencing and annotation.</title>
        <authorList>
            <consortium name="The Broad Institute Genomics Platform"/>
            <consortium name="The Broad Institute Genome Sequencing Center for Infectious Disease"/>
            <person name="Wu L."/>
            <person name="Ma J."/>
        </authorList>
    </citation>
    <scope>NUCLEOTIDE SEQUENCE [LARGE SCALE GENOMIC DNA]</scope>
    <source>
        <strain evidence="5">JCM 15900</strain>
    </source>
</reference>
<evidence type="ECO:0000256" key="2">
    <source>
        <dbReference type="ARBA" id="ARBA00022723"/>
    </source>
</evidence>